<protein>
    <recommendedName>
        <fullName evidence="3">Myotubularin phosphatase domain-containing protein</fullName>
    </recommendedName>
</protein>
<proteinExistence type="inferred from homology"/>
<dbReference type="InterPro" id="IPR010569">
    <property type="entry name" value="Myotubularin-like_Pase_dom"/>
</dbReference>
<dbReference type="PANTHER" id="PTHR10807">
    <property type="entry name" value="MYOTUBULARIN-RELATED"/>
    <property type="match status" value="1"/>
</dbReference>
<sequence>MNSHRKSTPSARFTTYIDFEERPIDVPEETNVDEEKIEPQLLPGEIMIARANNVLKFAPLKANRTGISGTLFVTNFKVSFVTSLPVEAKEREMHSKSLQNRFLGVHDVCLSEVDMVNQFSEDNTKKKRLLYNAQMPPRLSGLQLVLKSLRVINFSFKFTPTGEDIRVAQALLHHAFPTSIDHLFLSCGYPPSSPGIPDFCRAVDWEHELQRTRCPNWRVSKHNEFFNLCASLPTVLVVPRDLLDAQLEQAAQHFQGTRPPVWCWGTPAGAALVRMAQISPSITDNNDNPVARVPVLALQAASGFLVGRTGWQWAERGLHLALEEGKPSRLSVSKSVGSNMKKRKVDEASQQQENRMMGLVHRCHPMRLQPKIFDLDQILPSLKEIQISYIKLRELHTPDDPTQFWEQDRHYFSRLESSRWLSHISKCLEVAQNAATAILHQNSSVILQDATGCDLSAVISSLVQLLLDPHMRTIRGFHCLIQKEWVALGHPFTKRLGHTRNQLEEQSPVWLLFLDCVYQVSLQHHTALEFTSEYLVALWHAAHCSLHSSFMFNSVNAKYSASDVLQRENPQQPIYLRPVWSWWAEDKSIIENEQNGSDEEPLDSKISAREAFLNVHYIQKLFKSLAISGAVRRISDPLSSAYHTWQHIDCLMGETRQLPYDPSTPIVPLQLDGSLRLDISLSNLRPWLGCFCAWLSEPAMLTLNDSESLLKDSSPASHHWSHIHEMYNTMKDLLSQSLANGAAQ</sequence>
<dbReference type="EMBL" id="JARAKH010000025">
    <property type="protein sequence ID" value="KAK8390777.1"/>
    <property type="molecule type" value="Genomic_DNA"/>
</dbReference>
<comment type="similarity">
    <text evidence="1">Belongs to the protein-tyrosine phosphatase family. Non-receptor class myotubularin subfamily.</text>
</comment>
<dbReference type="InterPro" id="IPR030564">
    <property type="entry name" value="Myotubularin"/>
</dbReference>
<evidence type="ECO:0000313" key="4">
    <source>
        <dbReference type="EMBL" id="KAK8390777.1"/>
    </source>
</evidence>
<feature type="region of interest" description="Disordered" evidence="2">
    <location>
        <begin position="331"/>
        <end position="351"/>
    </location>
</feature>
<dbReference type="GO" id="GO:0016020">
    <property type="term" value="C:membrane"/>
    <property type="evidence" value="ECO:0007669"/>
    <property type="project" value="TreeGrafter"/>
</dbReference>
<dbReference type="InterPro" id="IPR029021">
    <property type="entry name" value="Prot-tyrosine_phosphatase-like"/>
</dbReference>
<name>A0AAW0TT93_SCYPA</name>
<dbReference type="GO" id="GO:0046856">
    <property type="term" value="P:phosphatidylinositol dephosphorylation"/>
    <property type="evidence" value="ECO:0007669"/>
    <property type="project" value="TreeGrafter"/>
</dbReference>
<evidence type="ECO:0000259" key="3">
    <source>
        <dbReference type="PROSITE" id="PS51339"/>
    </source>
</evidence>
<evidence type="ECO:0000256" key="1">
    <source>
        <dbReference type="ARBA" id="ARBA00007471"/>
    </source>
</evidence>
<evidence type="ECO:0000313" key="5">
    <source>
        <dbReference type="Proteomes" id="UP001487740"/>
    </source>
</evidence>
<evidence type="ECO:0000256" key="2">
    <source>
        <dbReference type="SAM" id="MobiDB-lite"/>
    </source>
</evidence>
<dbReference type="Proteomes" id="UP001487740">
    <property type="component" value="Unassembled WGS sequence"/>
</dbReference>
<dbReference type="GO" id="GO:0005737">
    <property type="term" value="C:cytoplasm"/>
    <property type="evidence" value="ECO:0007669"/>
    <property type="project" value="TreeGrafter"/>
</dbReference>
<comment type="caution">
    <text evidence="4">The sequence shown here is derived from an EMBL/GenBank/DDBJ whole genome shotgun (WGS) entry which is preliminary data.</text>
</comment>
<accession>A0AAW0TT93</accession>
<keyword evidence="5" id="KW-1185">Reference proteome</keyword>
<dbReference type="PANTHER" id="PTHR10807:SF110">
    <property type="entry name" value="FI17948P1"/>
    <property type="match status" value="1"/>
</dbReference>
<feature type="domain" description="Myotubularin phosphatase" evidence="3">
    <location>
        <begin position="199"/>
        <end position="691"/>
    </location>
</feature>
<dbReference type="SUPFAM" id="SSF50729">
    <property type="entry name" value="PH domain-like"/>
    <property type="match status" value="1"/>
</dbReference>
<reference evidence="4 5" key="1">
    <citation type="submission" date="2023-03" db="EMBL/GenBank/DDBJ databases">
        <title>High-quality genome of Scylla paramamosain provides insights in environmental adaptation.</title>
        <authorList>
            <person name="Zhang L."/>
        </authorList>
    </citation>
    <scope>NUCLEOTIDE SEQUENCE [LARGE SCALE GENOMIC DNA]</scope>
    <source>
        <strain evidence="4">LZ_2023a</strain>
        <tissue evidence="4">Muscle</tissue>
    </source>
</reference>
<organism evidence="4 5">
    <name type="scientific">Scylla paramamosain</name>
    <name type="common">Mud crab</name>
    <dbReference type="NCBI Taxonomy" id="85552"/>
    <lineage>
        <taxon>Eukaryota</taxon>
        <taxon>Metazoa</taxon>
        <taxon>Ecdysozoa</taxon>
        <taxon>Arthropoda</taxon>
        <taxon>Crustacea</taxon>
        <taxon>Multicrustacea</taxon>
        <taxon>Malacostraca</taxon>
        <taxon>Eumalacostraca</taxon>
        <taxon>Eucarida</taxon>
        <taxon>Decapoda</taxon>
        <taxon>Pleocyemata</taxon>
        <taxon>Brachyura</taxon>
        <taxon>Eubrachyura</taxon>
        <taxon>Portunoidea</taxon>
        <taxon>Portunidae</taxon>
        <taxon>Portuninae</taxon>
        <taxon>Scylla</taxon>
    </lineage>
</organism>
<dbReference type="PROSITE" id="PS51339">
    <property type="entry name" value="PPASE_MYOTUBULARIN"/>
    <property type="match status" value="1"/>
</dbReference>
<dbReference type="AlphaFoldDB" id="A0AAW0TT93"/>
<gene>
    <name evidence="4" type="ORF">O3P69_010467</name>
</gene>
<dbReference type="Pfam" id="PF06602">
    <property type="entry name" value="Myotub-related"/>
    <property type="match status" value="1"/>
</dbReference>
<dbReference type="SUPFAM" id="SSF52799">
    <property type="entry name" value="(Phosphotyrosine protein) phosphatases II"/>
    <property type="match status" value="1"/>
</dbReference>
<dbReference type="CDD" id="cd14537">
    <property type="entry name" value="PTP-MTMR10-like"/>
    <property type="match status" value="1"/>
</dbReference>